<keyword evidence="7" id="KW-1185">Reference proteome</keyword>
<dbReference type="AlphaFoldDB" id="A0A1Z5HSS7"/>
<dbReference type="CDD" id="cd00635">
    <property type="entry name" value="PLPDE_III_YBL036c_like"/>
    <property type="match status" value="1"/>
</dbReference>
<dbReference type="InterPro" id="IPR029066">
    <property type="entry name" value="PLP-binding_barrel"/>
</dbReference>
<evidence type="ECO:0000256" key="1">
    <source>
        <dbReference type="ARBA" id="ARBA00022898"/>
    </source>
</evidence>
<comment type="similarity">
    <text evidence="2 4">Belongs to the pyridoxal phosphate-binding protein YggS/PROSC family.</text>
</comment>
<dbReference type="PANTHER" id="PTHR10146:SF14">
    <property type="entry name" value="PYRIDOXAL PHOSPHATE HOMEOSTASIS PROTEIN"/>
    <property type="match status" value="1"/>
</dbReference>
<dbReference type="InterPro" id="IPR001608">
    <property type="entry name" value="Ala_racemase_N"/>
</dbReference>
<organism evidence="6 7">
    <name type="scientific">Calderihabitans maritimus</name>
    <dbReference type="NCBI Taxonomy" id="1246530"/>
    <lineage>
        <taxon>Bacteria</taxon>
        <taxon>Bacillati</taxon>
        <taxon>Bacillota</taxon>
        <taxon>Clostridia</taxon>
        <taxon>Neomoorellales</taxon>
        <taxon>Calderihabitantaceae</taxon>
        <taxon>Calderihabitans</taxon>
    </lineage>
</organism>
<protein>
    <recommendedName>
        <fullName evidence="2">Pyridoxal phosphate homeostasis protein</fullName>
        <shortName evidence="2">PLP homeostasis protein</shortName>
    </recommendedName>
</protein>
<dbReference type="InterPro" id="IPR011078">
    <property type="entry name" value="PyrdxlP_homeostasis"/>
</dbReference>
<dbReference type="OrthoDB" id="9804072at2"/>
<dbReference type="PANTHER" id="PTHR10146">
    <property type="entry name" value="PROLINE SYNTHETASE CO-TRANSCRIBED BACTERIAL HOMOLOG PROTEIN"/>
    <property type="match status" value="1"/>
</dbReference>
<evidence type="ECO:0000259" key="5">
    <source>
        <dbReference type="Pfam" id="PF01168"/>
    </source>
</evidence>
<proteinExistence type="inferred from homology"/>
<comment type="function">
    <text evidence="2">Pyridoxal 5'-phosphate (PLP)-binding protein, which is involved in PLP homeostasis.</text>
</comment>
<dbReference type="PIRSF" id="PIRSF004848">
    <property type="entry name" value="YBL036c_PLPDEIII"/>
    <property type="match status" value="1"/>
</dbReference>
<keyword evidence="1 2" id="KW-0663">Pyridoxal phosphate</keyword>
<comment type="cofactor">
    <cofactor evidence="3">
        <name>pyridoxal 5'-phosphate</name>
        <dbReference type="ChEBI" id="CHEBI:597326"/>
    </cofactor>
</comment>
<dbReference type="Proteomes" id="UP000197032">
    <property type="component" value="Unassembled WGS sequence"/>
</dbReference>
<dbReference type="SUPFAM" id="SSF51419">
    <property type="entry name" value="PLP-binding barrel"/>
    <property type="match status" value="1"/>
</dbReference>
<evidence type="ECO:0000256" key="4">
    <source>
        <dbReference type="RuleBase" id="RU004514"/>
    </source>
</evidence>
<name>A0A1Z5HSS7_9FIRM</name>
<dbReference type="FunFam" id="3.20.20.10:FF:000011">
    <property type="entry name" value="Pyridoxal phosphate homeostasis protein"/>
    <property type="match status" value="1"/>
</dbReference>
<evidence type="ECO:0000313" key="7">
    <source>
        <dbReference type="Proteomes" id="UP000197032"/>
    </source>
</evidence>
<evidence type="ECO:0000313" key="6">
    <source>
        <dbReference type="EMBL" id="GAW92586.1"/>
    </source>
</evidence>
<dbReference type="EMBL" id="BDGJ01000087">
    <property type="protein sequence ID" value="GAW92586.1"/>
    <property type="molecule type" value="Genomic_DNA"/>
</dbReference>
<sequence length="229" mass="25983">MNQISRNLQEVLENIRQSALKANRNPEDITLVAVTKTVGIAEIETAIQCGVTDIGENRAQEAVRKYEVIGDRVRWHFIGRLQTNKVKYIIDKVHLIHSLDRRSLAEELNKRAEALGRPVQVLVQVNVSGEETKSGLPVQQVIPFLRQMNDFPYVKVKGLMTMAPYVVDAEEVRWVFRRLRELFEEIKGSNIPGISMDYLSMGMTNDYRVAVEEGANMVRIGSAIFGSRN</sequence>
<evidence type="ECO:0000256" key="2">
    <source>
        <dbReference type="HAMAP-Rule" id="MF_02087"/>
    </source>
</evidence>
<feature type="domain" description="Alanine racemase N-terminal" evidence="5">
    <location>
        <begin position="7"/>
        <end position="228"/>
    </location>
</feature>
<dbReference type="GO" id="GO:0030170">
    <property type="term" value="F:pyridoxal phosphate binding"/>
    <property type="evidence" value="ECO:0007669"/>
    <property type="project" value="UniProtKB-UniRule"/>
</dbReference>
<gene>
    <name evidence="6" type="ORF">KKC1_17370</name>
</gene>
<comment type="caution">
    <text evidence="6">The sequence shown here is derived from an EMBL/GenBank/DDBJ whole genome shotgun (WGS) entry which is preliminary data.</text>
</comment>
<dbReference type="PROSITE" id="PS01211">
    <property type="entry name" value="UPF0001"/>
    <property type="match status" value="1"/>
</dbReference>
<dbReference type="HAMAP" id="MF_02087">
    <property type="entry name" value="PLP_homeostasis"/>
    <property type="match status" value="1"/>
</dbReference>
<feature type="modified residue" description="N6-(pyridoxal phosphate)lysine" evidence="2 3">
    <location>
        <position position="36"/>
    </location>
</feature>
<accession>A0A1Z5HSS7</accession>
<dbReference type="Gene3D" id="3.20.20.10">
    <property type="entry name" value="Alanine racemase"/>
    <property type="match status" value="1"/>
</dbReference>
<evidence type="ECO:0000256" key="3">
    <source>
        <dbReference type="PIRSR" id="PIRSR004848-1"/>
    </source>
</evidence>
<dbReference type="RefSeq" id="WP_088553898.1">
    <property type="nucleotide sequence ID" value="NZ_BDGJ01000087.1"/>
</dbReference>
<dbReference type="NCBIfam" id="TIGR00044">
    <property type="entry name" value="YggS family pyridoxal phosphate-dependent enzyme"/>
    <property type="match status" value="1"/>
</dbReference>
<dbReference type="Pfam" id="PF01168">
    <property type="entry name" value="Ala_racemase_N"/>
    <property type="match status" value="1"/>
</dbReference>
<reference evidence="7" key="1">
    <citation type="journal article" date="2017" name="Appl. Environ. Microbiol.">
        <title>Genomic analysis of Calderihabitans maritimus KKC1, a thermophilic hydrogenogenic carboxydotrophic bacterium isolated from marine sediment.</title>
        <authorList>
            <person name="Omae K."/>
            <person name="Yoneda Y."/>
            <person name="Fukuyama Y."/>
            <person name="Yoshida T."/>
            <person name="Sako Y."/>
        </authorList>
    </citation>
    <scope>NUCLEOTIDE SEQUENCE [LARGE SCALE GENOMIC DNA]</scope>
    <source>
        <strain evidence="7">KKC1</strain>
    </source>
</reference>